<gene>
    <name evidence="2" type="ORF">C1I91_10085</name>
</gene>
<dbReference type="EMBL" id="CP025746">
    <property type="protein sequence ID" value="QAA31971.1"/>
    <property type="molecule type" value="Genomic_DNA"/>
</dbReference>
<dbReference type="RefSeq" id="WP_128212763.1">
    <property type="nucleotide sequence ID" value="NZ_CP025746.1"/>
</dbReference>
<evidence type="ECO:0000259" key="1">
    <source>
        <dbReference type="PROSITE" id="PS50206"/>
    </source>
</evidence>
<sequence length="106" mass="11979">MFSFIKRGNFKAISIHDVDDIVTKIDLIDIREPYEYEDGHVPNAKNIPMATILKDPEKYLDKEKEYHIICQSGGRSAKACSELSTKGYKVVNVTGGTGSYLRPLER</sequence>
<dbReference type="Proteomes" id="UP000286268">
    <property type="component" value="Chromosome"/>
</dbReference>
<accession>A0A3R5QTA7</accession>
<organism evidence="2 3">
    <name type="scientific">Clostridium manihotivorum</name>
    <dbReference type="NCBI Taxonomy" id="2320868"/>
    <lineage>
        <taxon>Bacteria</taxon>
        <taxon>Bacillati</taxon>
        <taxon>Bacillota</taxon>
        <taxon>Clostridia</taxon>
        <taxon>Eubacteriales</taxon>
        <taxon>Clostridiaceae</taxon>
        <taxon>Clostridium</taxon>
    </lineage>
</organism>
<feature type="domain" description="Rhodanese" evidence="1">
    <location>
        <begin position="27"/>
        <end position="106"/>
    </location>
</feature>
<dbReference type="AlphaFoldDB" id="A0A3R5QTA7"/>
<dbReference type="SMART" id="SM00450">
    <property type="entry name" value="RHOD"/>
    <property type="match status" value="1"/>
</dbReference>
<evidence type="ECO:0000313" key="2">
    <source>
        <dbReference type="EMBL" id="QAA31971.1"/>
    </source>
</evidence>
<name>A0A3R5QTA7_9CLOT</name>
<dbReference type="Gene3D" id="3.40.250.10">
    <property type="entry name" value="Rhodanese-like domain"/>
    <property type="match status" value="1"/>
</dbReference>
<dbReference type="PANTHER" id="PTHR43031:SF17">
    <property type="entry name" value="SULFURTRANSFERASE YTWF-RELATED"/>
    <property type="match status" value="1"/>
</dbReference>
<protein>
    <submittedName>
        <fullName evidence="2">Rhodanese-like domain-containing protein</fullName>
    </submittedName>
</protein>
<reference evidence="2 3" key="1">
    <citation type="submission" date="2018-01" db="EMBL/GenBank/DDBJ databases">
        <title>Genome Sequencing and Assembly of Anaerobacter polyendosporus strain CT4.</title>
        <authorList>
            <person name="Tachaapaikoon C."/>
            <person name="Sutheeworapong S."/>
            <person name="Jenjaroenpun P."/>
            <person name="Wongsurawat T."/>
            <person name="Nookeaw I."/>
            <person name="Cheawchanlertfa P."/>
            <person name="Kosugi A."/>
            <person name="Cheevadhanarak S."/>
            <person name="Ratanakhanokchai K."/>
        </authorList>
    </citation>
    <scope>NUCLEOTIDE SEQUENCE [LARGE SCALE GENOMIC DNA]</scope>
    <source>
        <strain evidence="2 3">CT4</strain>
    </source>
</reference>
<dbReference type="InterPro" id="IPR001763">
    <property type="entry name" value="Rhodanese-like_dom"/>
</dbReference>
<proteinExistence type="predicted"/>
<dbReference type="SUPFAM" id="SSF52821">
    <property type="entry name" value="Rhodanese/Cell cycle control phosphatase"/>
    <property type="match status" value="1"/>
</dbReference>
<dbReference type="Pfam" id="PF00581">
    <property type="entry name" value="Rhodanese"/>
    <property type="match status" value="1"/>
</dbReference>
<keyword evidence="3" id="KW-1185">Reference proteome</keyword>
<dbReference type="PANTHER" id="PTHR43031">
    <property type="entry name" value="FAD-DEPENDENT OXIDOREDUCTASE"/>
    <property type="match status" value="1"/>
</dbReference>
<dbReference type="InterPro" id="IPR036873">
    <property type="entry name" value="Rhodanese-like_dom_sf"/>
</dbReference>
<dbReference type="OrthoDB" id="9800872at2"/>
<evidence type="ECO:0000313" key="3">
    <source>
        <dbReference type="Proteomes" id="UP000286268"/>
    </source>
</evidence>
<dbReference type="CDD" id="cd00158">
    <property type="entry name" value="RHOD"/>
    <property type="match status" value="1"/>
</dbReference>
<dbReference type="PROSITE" id="PS50206">
    <property type="entry name" value="RHODANESE_3"/>
    <property type="match status" value="1"/>
</dbReference>
<dbReference type="KEGG" id="cmah:C1I91_10085"/>
<dbReference type="InterPro" id="IPR050229">
    <property type="entry name" value="GlpE_sulfurtransferase"/>
</dbReference>